<organism evidence="1 2">
    <name type="scientific">Flavobacterium oreochromis</name>
    <dbReference type="NCBI Taxonomy" id="2906078"/>
    <lineage>
        <taxon>Bacteria</taxon>
        <taxon>Pseudomonadati</taxon>
        <taxon>Bacteroidota</taxon>
        <taxon>Flavobacteriia</taxon>
        <taxon>Flavobacteriales</taxon>
        <taxon>Flavobacteriaceae</taxon>
        <taxon>Flavobacterium</taxon>
    </lineage>
</organism>
<sequence>MKKSLIILLFFCQGMRSQNAEAILKKATSCFEQNKSISFVSKYQLFKTYTSKEVIEYYVGAFKKSGNEIYQKIGTTEFLQSNNKSLKIINKEKTMVYSANVAVLNQNAFDLKLLEKTYKVKTVIDCKDHWEIELESKQFTSVIYGKIVLWITKNYTLKKQLFYYSIAVDFSKKHNKNDLEMPRLEVDIQDVNLNASIPKNIFDMSSYVAVLGSTIKPIGKYSKYKVIVQK</sequence>
<evidence type="ECO:0000313" key="2">
    <source>
        <dbReference type="Proteomes" id="UP001621706"/>
    </source>
</evidence>
<evidence type="ECO:0008006" key="3">
    <source>
        <dbReference type="Google" id="ProtNLM"/>
    </source>
</evidence>
<dbReference type="RefSeq" id="WP_123902185.1">
    <property type="nucleotide sequence ID" value="NZ_JAZGZP010000002.1"/>
</dbReference>
<keyword evidence="2" id="KW-1185">Reference proteome</keyword>
<reference evidence="1 2" key="1">
    <citation type="submission" date="2024-02" db="EMBL/GenBank/DDBJ databases">
        <title>Comparative Genomic Analysis of Flavobacterium Species Causing Columnaris Disease of Freshwater Fish in Thailand: Insights into Virulence and Resistance Mechanisms.</title>
        <authorList>
            <person name="Nguyen D."/>
            <person name="Chokmangmeepisarn P."/>
            <person name="Khianchaikhan K."/>
            <person name="Morishita M."/>
            <person name="Bunnoy A."/>
            <person name="Rodkhum C."/>
        </authorList>
    </citation>
    <scope>NUCLEOTIDE SEQUENCE [LARGE SCALE GENOMIC DNA]</scope>
    <source>
        <strain evidence="1 2">CNRT2201</strain>
    </source>
</reference>
<dbReference type="Proteomes" id="UP001621706">
    <property type="component" value="Unassembled WGS sequence"/>
</dbReference>
<comment type="caution">
    <text evidence="1">The sequence shown here is derived from an EMBL/GenBank/DDBJ whole genome shotgun (WGS) entry which is preliminary data.</text>
</comment>
<gene>
    <name evidence="1" type="ORF">V3I07_01905</name>
</gene>
<accession>A0ABW8P5J0</accession>
<evidence type="ECO:0000313" key="1">
    <source>
        <dbReference type="EMBL" id="MFK6999643.1"/>
    </source>
</evidence>
<name>A0ABW8P5J0_9FLAO</name>
<dbReference type="EMBL" id="JAZGZP010000002">
    <property type="protein sequence ID" value="MFK6999643.1"/>
    <property type="molecule type" value="Genomic_DNA"/>
</dbReference>
<protein>
    <recommendedName>
        <fullName evidence="3">GLPGLI family protein</fullName>
    </recommendedName>
</protein>
<proteinExistence type="predicted"/>